<dbReference type="AlphaFoldDB" id="S3E388"/>
<name>S3E388_GLAL2</name>
<dbReference type="OrthoDB" id="4628994at2759"/>
<dbReference type="KEGG" id="glz:GLAREA_05910"/>
<dbReference type="GeneID" id="19464964"/>
<feature type="compositionally biased region" description="Low complexity" evidence="1">
    <location>
        <begin position="33"/>
        <end position="48"/>
    </location>
</feature>
<dbReference type="EMBL" id="KE145358">
    <property type="protein sequence ID" value="EPE32898.1"/>
    <property type="molecule type" value="Genomic_DNA"/>
</dbReference>
<proteinExistence type="predicted"/>
<dbReference type="RefSeq" id="XP_008079515.1">
    <property type="nucleotide sequence ID" value="XM_008081324.1"/>
</dbReference>
<dbReference type="Proteomes" id="UP000016922">
    <property type="component" value="Unassembled WGS sequence"/>
</dbReference>
<feature type="region of interest" description="Disordered" evidence="1">
    <location>
        <begin position="33"/>
        <end position="68"/>
    </location>
</feature>
<keyword evidence="3" id="KW-1185">Reference proteome</keyword>
<evidence type="ECO:0000256" key="1">
    <source>
        <dbReference type="SAM" id="MobiDB-lite"/>
    </source>
</evidence>
<accession>S3E388</accession>
<gene>
    <name evidence="2" type="ORF">GLAREA_05910</name>
</gene>
<organism evidence="2 3">
    <name type="scientific">Glarea lozoyensis (strain ATCC 20868 / MF5171)</name>
    <dbReference type="NCBI Taxonomy" id="1116229"/>
    <lineage>
        <taxon>Eukaryota</taxon>
        <taxon>Fungi</taxon>
        <taxon>Dikarya</taxon>
        <taxon>Ascomycota</taxon>
        <taxon>Pezizomycotina</taxon>
        <taxon>Leotiomycetes</taxon>
        <taxon>Helotiales</taxon>
        <taxon>Helotiaceae</taxon>
        <taxon>Glarea</taxon>
    </lineage>
</organism>
<protein>
    <submittedName>
        <fullName evidence="2">Uncharacterized protein</fullName>
    </submittedName>
</protein>
<evidence type="ECO:0000313" key="2">
    <source>
        <dbReference type="EMBL" id="EPE32898.1"/>
    </source>
</evidence>
<dbReference type="HOGENOM" id="CLU_1660928_0_0_1"/>
<sequence>MTCHDPIRCNACFDTIAGVPISMPVVRNIYSRQSSPDASPARPAATSAEVFSPAPPSYEEEDQNRDPAQTPLWKADILVYLAGKGLVHSQEREVFESEEQMVKYHEDRKRKAMIWFMVGKNQRRENLLDLCGRDKSAQDVWRRLCERVGGGKMIPLPEL</sequence>
<reference evidence="2 3" key="1">
    <citation type="journal article" date="2013" name="BMC Genomics">
        <title>Genomics-driven discovery of the pneumocandin biosynthetic gene cluster in the fungus Glarea lozoyensis.</title>
        <authorList>
            <person name="Chen L."/>
            <person name="Yue Q."/>
            <person name="Zhang X."/>
            <person name="Xiang M."/>
            <person name="Wang C."/>
            <person name="Li S."/>
            <person name="Che Y."/>
            <person name="Ortiz-Lopez F.J."/>
            <person name="Bills G.F."/>
            <person name="Liu X."/>
            <person name="An Z."/>
        </authorList>
    </citation>
    <scope>NUCLEOTIDE SEQUENCE [LARGE SCALE GENOMIC DNA]</scope>
    <source>
        <strain evidence="3">ATCC 20868 / MF5171</strain>
    </source>
</reference>
<evidence type="ECO:0000313" key="3">
    <source>
        <dbReference type="Proteomes" id="UP000016922"/>
    </source>
</evidence>